<protein>
    <recommendedName>
        <fullName evidence="3">GAF domain-containing protein</fullName>
    </recommendedName>
</protein>
<dbReference type="eggNOG" id="COG2199">
    <property type="taxonomic scope" value="Bacteria"/>
</dbReference>
<reference evidence="1 2" key="1">
    <citation type="journal article" date="2008" name="BMC Genomics">
        <title>Acidithiobacillus ferrooxidans metabolism: from genome sequence to industrial applications.</title>
        <authorList>
            <person name="Valdes J."/>
            <person name="Pedroso I."/>
            <person name="Quatrini R."/>
            <person name="Dodson R.J."/>
            <person name="Tettelin H."/>
            <person name="Blake R.II."/>
            <person name="Eisen J.A."/>
            <person name="Holmes D.S."/>
        </authorList>
    </citation>
    <scope>NUCLEOTIDE SEQUENCE [LARGE SCALE GENOMIC DNA]</scope>
    <source>
        <strain evidence="2">ATCC 23270 / DSM 14882 / CIP 104768 / NCIMB 8455</strain>
    </source>
</reference>
<proteinExistence type="predicted"/>
<evidence type="ECO:0000313" key="1">
    <source>
        <dbReference type="EMBL" id="ACK79324.1"/>
    </source>
</evidence>
<gene>
    <name evidence="1" type="ordered locus">AFE_1595</name>
</gene>
<dbReference type="PaxDb" id="243159-AFE_1595"/>
<evidence type="ECO:0000313" key="2">
    <source>
        <dbReference type="Proteomes" id="UP000001362"/>
    </source>
</evidence>
<dbReference type="STRING" id="243159.AFE_1595"/>
<dbReference type="AlphaFoldDB" id="B7JAT7"/>
<dbReference type="KEGG" id="afr:AFE_1595"/>
<keyword evidence="2" id="KW-1185">Reference proteome</keyword>
<name>B7JAT7_ACIF2</name>
<sequence>METCYPVQTLCRWTRLVNGKAITALLSSQPNGRKMEPRPVILETQQSQEQFYCSLLAMVRILRDGLENAVDTVFQRVAERLAADLDLPVAWVGRLGPGATWVQVMATAGAAREYTEGLRISSLADIPEGQGPGGRALRSGGGVIVGDVVNALDFAPWRERAIRFALGGNMTAAATVGDVGQVIIGLFHHIGGAFPGATAPLMTGLVQDLAAFLRQQATAKDYIRLQSYQAAAIAAQQELLRQGNPLSAADVN</sequence>
<dbReference type="EMBL" id="CP001219">
    <property type="protein sequence ID" value="ACK79324.1"/>
    <property type="molecule type" value="Genomic_DNA"/>
</dbReference>
<organism evidence="1 2">
    <name type="scientific">Acidithiobacillus ferrooxidans (strain ATCC 23270 / DSM 14882 / CIP 104768 / NCIMB 8455)</name>
    <name type="common">Ferrobacillus ferrooxidans (strain ATCC 23270)</name>
    <dbReference type="NCBI Taxonomy" id="243159"/>
    <lineage>
        <taxon>Bacteria</taxon>
        <taxon>Pseudomonadati</taxon>
        <taxon>Pseudomonadota</taxon>
        <taxon>Acidithiobacillia</taxon>
        <taxon>Acidithiobacillales</taxon>
        <taxon>Acidithiobacillaceae</taxon>
        <taxon>Acidithiobacillus</taxon>
    </lineage>
</organism>
<dbReference type="HOGENOM" id="CLU_1101026_0_0_6"/>
<dbReference type="InterPro" id="IPR029016">
    <property type="entry name" value="GAF-like_dom_sf"/>
</dbReference>
<accession>B7JAT7</accession>
<dbReference type="Proteomes" id="UP000001362">
    <property type="component" value="Chromosome"/>
</dbReference>
<evidence type="ECO:0008006" key="3">
    <source>
        <dbReference type="Google" id="ProtNLM"/>
    </source>
</evidence>
<dbReference type="Gene3D" id="3.30.450.40">
    <property type="match status" value="1"/>
</dbReference>
<dbReference type="SUPFAM" id="SSF55781">
    <property type="entry name" value="GAF domain-like"/>
    <property type="match status" value="1"/>
</dbReference>